<dbReference type="KEGG" id="tped:TPE_1700"/>
<proteinExistence type="predicted"/>
<gene>
    <name evidence="1" type="ORF">TPE_1700</name>
</gene>
<evidence type="ECO:0000313" key="1">
    <source>
        <dbReference type="EMBL" id="AGT44180.1"/>
    </source>
</evidence>
<dbReference type="HOGENOM" id="CLU_1004504_0_0_12"/>
<dbReference type="EMBL" id="CP004120">
    <property type="protein sequence ID" value="AGT44180.1"/>
    <property type="molecule type" value="Genomic_DNA"/>
</dbReference>
<dbReference type="GeneID" id="301090211"/>
<dbReference type="OrthoDB" id="362579at2"/>
<reference evidence="1 2" key="1">
    <citation type="journal article" date="2013" name="PLoS ONE">
        <title>Genome-Wide Relatedness of Treponema pedis, from Gingiva and Necrotic Skin Lesions of Pigs, with the Human Oral Pathogen Treponema denticola.</title>
        <authorList>
            <person name="Svartstrom O."/>
            <person name="Mushtaq M."/>
            <person name="Pringle M."/>
            <person name="Segerman B."/>
        </authorList>
    </citation>
    <scope>NUCLEOTIDE SEQUENCE [LARGE SCALE GENOMIC DNA]</scope>
    <source>
        <strain evidence="1">T A4</strain>
    </source>
</reference>
<dbReference type="SUPFAM" id="SSF81901">
    <property type="entry name" value="HCP-like"/>
    <property type="match status" value="1"/>
</dbReference>
<dbReference type="InterPro" id="IPR011990">
    <property type="entry name" value="TPR-like_helical_dom_sf"/>
</dbReference>
<dbReference type="AlphaFoldDB" id="S5ZV96"/>
<organism evidence="1 2">
    <name type="scientific">Treponema pedis str. T A4</name>
    <dbReference type="NCBI Taxonomy" id="1291379"/>
    <lineage>
        <taxon>Bacteria</taxon>
        <taxon>Pseudomonadati</taxon>
        <taxon>Spirochaetota</taxon>
        <taxon>Spirochaetia</taxon>
        <taxon>Spirochaetales</taxon>
        <taxon>Treponemataceae</taxon>
        <taxon>Treponema</taxon>
    </lineage>
</organism>
<dbReference type="Proteomes" id="UP000015620">
    <property type="component" value="Chromosome"/>
</dbReference>
<dbReference type="PATRIC" id="fig|1291379.3.peg.1678"/>
<evidence type="ECO:0000313" key="2">
    <source>
        <dbReference type="Proteomes" id="UP000015620"/>
    </source>
</evidence>
<sequence>MKKIYFFFCLLNTCLLFSQNTDDVFRYLKEKLGNIDDDILRYLAEEVGNIDDDDIIYVEEIERNSSCFVIKDDAELFEKEMLALQGDPRAVDELIDHYAYIQDIDNELRISKLNYWLEILIENDITPRSQYNYYTIKECYNFDNQKRRLFWLYTSAARGFELALSNVERSRKKQIVFTMANNSDYPIEELKEKQVFFYEDGALRGSGTAAYSLGKYYERINKKNAASYWCRIGAQNGNNDCMLKYAKILSNSEVEFDKLRSSFWIKKAANNGNEEAKKLLKEIGENEE</sequence>
<accession>S5ZV96</accession>
<dbReference type="Gene3D" id="1.25.40.10">
    <property type="entry name" value="Tetratricopeptide repeat domain"/>
    <property type="match status" value="1"/>
</dbReference>
<protein>
    <recommendedName>
        <fullName evidence="3">Sel1 repeat family protein</fullName>
    </recommendedName>
</protein>
<name>S5ZV96_9SPIR</name>
<dbReference type="STRING" id="1291379.TPE_1700"/>
<evidence type="ECO:0008006" key="3">
    <source>
        <dbReference type="Google" id="ProtNLM"/>
    </source>
</evidence>
<keyword evidence="2" id="KW-1185">Reference proteome</keyword>
<dbReference type="RefSeq" id="WP_020965478.1">
    <property type="nucleotide sequence ID" value="NC_022097.1"/>
</dbReference>